<dbReference type="SUPFAM" id="SSF53335">
    <property type="entry name" value="S-adenosyl-L-methionine-dependent methyltransferases"/>
    <property type="match status" value="1"/>
</dbReference>
<name>A0ABU6NEF8_9BACI</name>
<dbReference type="EMBL" id="JAROAS010000001">
    <property type="protein sequence ID" value="MED4126582.1"/>
    <property type="molecule type" value="Genomic_DNA"/>
</dbReference>
<dbReference type="Proteomes" id="UP001341820">
    <property type="component" value="Unassembled WGS sequence"/>
</dbReference>
<evidence type="ECO:0008006" key="3">
    <source>
        <dbReference type="Google" id="ProtNLM"/>
    </source>
</evidence>
<evidence type="ECO:0000313" key="2">
    <source>
        <dbReference type="Proteomes" id="UP001341820"/>
    </source>
</evidence>
<keyword evidence="2" id="KW-1185">Reference proteome</keyword>
<dbReference type="RefSeq" id="WP_328235817.1">
    <property type="nucleotide sequence ID" value="NZ_JAROAS010000001.1"/>
</dbReference>
<sequence>MQEKKKKATIKRWNEMGRVEANMQFTYETVKRDFSDFASGRVLYNAPGSTGFPIRLTSEIFQISRSYLQKQTQLTVYDPCCGGAHLLTAIGFLHGDSIQTLYGSDSNKTIIETGQSNLHLLTYEGLAQRKRKLEKDFKLYNKSAHAEALKSADRLKSYLDKTGEVQGEIFQFNIAVKEVPKLKEVQIVIADLPYGELVSWDSNALSPVKQMLQNLYGVLATNGVVAIVSDKSTLIEHTSFRRLKVVKHGKRKVTFLQPIDRHMVQN</sequence>
<comment type="caution">
    <text evidence="1">The sequence shown here is derived from an EMBL/GenBank/DDBJ whole genome shotgun (WGS) entry which is preliminary data.</text>
</comment>
<dbReference type="Pfam" id="PF11599">
    <property type="entry name" value="AviRa"/>
    <property type="match status" value="1"/>
</dbReference>
<gene>
    <name evidence="1" type="ORF">P5F74_00320</name>
</gene>
<accession>A0ABU6NEF8</accession>
<organism evidence="1 2">
    <name type="scientific">Shouchella miscanthi</name>
    <dbReference type="NCBI Taxonomy" id="2598861"/>
    <lineage>
        <taxon>Bacteria</taxon>
        <taxon>Bacillati</taxon>
        <taxon>Bacillota</taxon>
        <taxon>Bacilli</taxon>
        <taxon>Bacillales</taxon>
        <taxon>Bacillaceae</taxon>
        <taxon>Shouchella</taxon>
    </lineage>
</organism>
<proteinExistence type="predicted"/>
<dbReference type="Gene3D" id="1.10.287.540">
    <property type="entry name" value="Helix hairpin bin"/>
    <property type="match status" value="1"/>
</dbReference>
<evidence type="ECO:0000313" key="1">
    <source>
        <dbReference type="EMBL" id="MED4126582.1"/>
    </source>
</evidence>
<reference evidence="1 2" key="1">
    <citation type="submission" date="2023-03" db="EMBL/GenBank/DDBJ databases">
        <title>Bacillus Genome Sequencing.</title>
        <authorList>
            <person name="Dunlap C."/>
        </authorList>
    </citation>
    <scope>NUCLEOTIDE SEQUENCE [LARGE SCALE GENOMIC DNA]</scope>
    <source>
        <strain evidence="1 2">B-4107</strain>
    </source>
</reference>
<dbReference type="InterPro" id="IPR024268">
    <property type="entry name" value="AviRa"/>
</dbReference>
<dbReference type="Gene3D" id="3.40.50.150">
    <property type="entry name" value="Vaccinia Virus protein VP39"/>
    <property type="match status" value="1"/>
</dbReference>
<protein>
    <recommendedName>
        <fullName evidence="3">rRNA methyltransferase</fullName>
    </recommendedName>
</protein>
<dbReference type="InterPro" id="IPR029063">
    <property type="entry name" value="SAM-dependent_MTases_sf"/>
</dbReference>